<dbReference type="AlphaFoldDB" id="A0A7X4YLD3"/>
<evidence type="ECO:0000313" key="3">
    <source>
        <dbReference type="Proteomes" id="UP000558113"/>
    </source>
</evidence>
<comment type="caution">
    <text evidence="2">The sequence shown here is derived from an EMBL/GenBank/DDBJ whole genome shotgun (WGS) entry which is preliminary data.</text>
</comment>
<evidence type="ECO:0000313" key="2">
    <source>
        <dbReference type="EMBL" id="NBC68512.1"/>
    </source>
</evidence>
<organism evidence="2 3">
    <name type="scientific">Paenibacillus sacheonensis</name>
    <dbReference type="NCBI Taxonomy" id="742054"/>
    <lineage>
        <taxon>Bacteria</taxon>
        <taxon>Bacillati</taxon>
        <taxon>Bacillota</taxon>
        <taxon>Bacilli</taxon>
        <taxon>Bacillales</taxon>
        <taxon>Paenibacillaceae</taxon>
        <taxon>Paenibacillus</taxon>
    </lineage>
</organism>
<feature type="region of interest" description="Disordered" evidence="1">
    <location>
        <begin position="1"/>
        <end position="66"/>
    </location>
</feature>
<name>A0A7X4YLD3_9BACL</name>
<sequence>MFQSLFRSSKSPKPPQGNQTQGGPVSSTAGNQQASQQTPQMAGQAPLQAQKSPEEQRKEDLATYRDQHTPIIATQLYQSLISGAKQQTDQYLLTNKEALALRDSVRQAAIDKVKNNIEADVGATADEKADAKKYAEENVRKAMIVEDSLTRLSHDTVRAAIGADNRAILEQKAKEGYNSVLPKLKTPLAKQQDEAKKQAIRTGQTAADGKLTELVTQIKKDLALRIKNDASFLSGSVDVKDAGMKDLKDRHDSNDALVADNVIESIYTNKLFDPIKLAVVMKLGYERGFFSTTSDETKAFVKKLATAANEQARADIEGQLDTDTNTAGKSELGKKYYGMLAKVQAASLSKGSVNAVVDKSAIDIAKHVLPEAATKGALKTSAQSSAFEVARSNPGDADKIGAAAKKGAQIKAIELLKVKQTEAVAAARAITKGKKGDSSVPADTVKQGEIASGVKSQVSADKVGEKSIKQAVEADTLNGGFAKVGKVIDLAVPNNGDSSSFEFELKIPVNHTGNVYVLFGLAAEAEREESDLTVNASITFGAGFQTFGLDANFRAGLFMESQSKDSVGVMKLLSYGMYREMRNIAPRAAEYFWGQGGKSGMEKTEEAELWAAMIEQTHMKEGNYVDVGLMAKLQADINAGVAKMGGELGYKRLHHYDQETIEDKVAEHNTKTGKTAAPGKTGFGDKTDVASLKDKASALGFKSNKRVWEAGATTEVKLGSTSVAFGLEGSLAFVNDKMRSLSIEAKGSIPFAYGEDVSDWAKIASKWVTPIVGGAKNVAGLLQSKMRGDEEGVKKGMGGVLDTGSDVMFTLPQFDSVGKGLVEKIKGDETINDTVKGWITGKPTTSATEKVNKILLSSSLDLSLSFDKEWTKTGTPKEWEISLGAAETKTFEVDAEIAKVSVEKSKSLGKLGFGTNDNGELEFKGGFLGFET</sequence>
<evidence type="ECO:0000256" key="1">
    <source>
        <dbReference type="SAM" id="MobiDB-lite"/>
    </source>
</evidence>
<keyword evidence="3" id="KW-1185">Reference proteome</keyword>
<gene>
    <name evidence="2" type="ORF">GT003_05900</name>
</gene>
<proteinExistence type="predicted"/>
<protein>
    <submittedName>
        <fullName evidence="2">Uncharacterized protein</fullName>
    </submittedName>
</protein>
<feature type="compositionally biased region" description="Polar residues" evidence="1">
    <location>
        <begin position="1"/>
        <end position="51"/>
    </location>
</feature>
<reference evidence="2 3" key="1">
    <citation type="submission" date="2020-01" db="EMBL/GenBank/DDBJ databases">
        <title>Paenibacillus soybeanensis sp. nov. isolated from the nodules of soybean (Glycine max(L.) Merr).</title>
        <authorList>
            <person name="Wang H."/>
        </authorList>
    </citation>
    <scope>NUCLEOTIDE SEQUENCE [LARGE SCALE GENOMIC DNA]</scope>
    <source>
        <strain evidence="2 3">DSM 23054</strain>
    </source>
</reference>
<dbReference type="EMBL" id="JAAAMU010000003">
    <property type="protein sequence ID" value="NBC68512.1"/>
    <property type="molecule type" value="Genomic_DNA"/>
</dbReference>
<dbReference type="Proteomes" id="UP000558113">
    <property type="component" value="Unassembled WGS sequence"/>
</dbReference>
<feature type="compositionally biased region" description="Basic and acidic residues" evidence="1">
    <location>
        <begin position="52"/>
        <end position="66"/>
    </location>
</feature>
<accession>A0A7X4YLD3</accession>
<dbReference type="OrthoDB" id="2485090at2"/>
<dbReference type="RefSeq" id="WP_161695435.1">
    <property type="nucleotide sequence ID" value="NZ_JAAAMU010000003.1"/>
</dbReference>